<dbReference type="InterPro" id="IPR011990">
    <property type="entry name" value="TPR-like_helical_dom_sf"/>
</dbReference>
<evidence type="ECO:0000313" key="9">
    <source>
        <dbReference type="Proteomes" id="UP000235826"/>
    </source>
</evidence>
<keyword evidence="5" id="KW-0998">Cell outer membrane</keyword>
<dbReference type="EMBL" id="CP025791">
    <property type="protein sequence ID" value="AUP78527.1"/>
    <property type="molecule type" value="Genomic_DNA"/>
</dbReference>
<protein>
    <recommendedName>
        <fullName evidence="10">RagB/SusD family nutrient uptake outer membrane protein</fullName>
    </recommendedName>
</protein>
<feature type="domain" description="RagB/SusD" evidence="6">
    <location>
        <begin position="383"/>
        <end position="491"/>
    </location>
</feature>
<dbReference type="InterPro" id="IPR033985">
    <property type="entry name" value="SusD-like_N"/>
</dbReference>
<comment type="similarity">
    <text evidence="2">Belongs to the SusD family.</text>
</comment>
<evidence type="ECO:0000256" key="4">
    <source>
        <dbReference type="ARBA" id="ARBA00023136"/>
    </source>
</evidence>
<evidence type="ECO:0000259" key="6">
    <source>
        <dbReference type="Pfam" id="PF07980"/>
    </source>
</evidence>
<evidence type="ECO:0000256" key="5">
    <source>
        <dbReference type="ARBA" id="ARBA00023237"/>
    </source>
</evidence>
<feature type="domain" description="SusD-like N-terminal" evidence="7">
    <location>
        <begin position="91"/>
        <end position="231"/>
    </location>
</feature>
<dbReference type="Gene3D" id="1.25.40.390">
    <property type="match status" value="1"/>
</dbReference>
<dbReference type="Proteomes" id="UP000235826">
    <property type="component" value="Chromosome"/>
</dbReference>
<dbReference type="RefSeq" id="WP_102755182.1">
    <property type="nucleotide sequence ID" value="NZ_CP025791.1"/>
</dbReference>
<name>A0A2K9PPP0_9FLAO</name>
<evidence type="ECO:0000313" key="8">
    <source>
        <dbReference type="EMBL" id="AUP78527.1"/>
    </source>
</evidence>
<dbReference type="Pfam" id="PF14322">
    <property type="entry name" value="SusD-like_3"/>
    <property type="match status" value="1"/>
</dbReference>
<gene>
    <name evidence="8" type="ORF">C1H87_07310</name>
</gene>
<dbReference type="SUPFAM" id="SSF48452">
    <property type="entry name" value="TPR-like"/>
    <property type="match status" value="1"/>
</dbReference>
<proteinExistence type="inferred from homology"/>
<accession>A0A2K9PPP0</accession>
<evidence type="ECO:0000256" key="3">
    <source>
        <dbReference type="ARBA" id="ARBA00022729"/>
    </source>
</evidence>
<evidence type="ECO:0000256" key="1">
    <source>
        <dbReference type="ARBA" id="ARBA00004442"/>
    </source>
</evidence>
<dbReference type="GO" id="GO:0009279">
    <property type="term" value="C:cell outer membrane"/>
    <property type="evidence" value="ECO:0007669"/>
    <property type="project" value="UniProtKB-SubCell"/>
</dbReference>
<comment type="subcellular location">
    <subcellularLocation>
        <location evidence="1">Cell outer membrane</location>
    </subcellularLocation>
</comment>
<organism evidence="8 9">
    <name type="scientific">Flavivirga eckloniae</name>
    <dbReference type="NCBI Taxonomy" id="1803846"/>
    <lineage>
        <taxon>Bacteria</taxon>
        <taxon>Pseudomonadati</taxon>
        <taxon>Bacteroidota</taxon>
        <taxon>Flavobacteriia</taxon>
        <taxon>Flavobacteriales</taxon>
        <taxon>Flavobacteriaceae</taxon>
        <taxon>Flavivirga</taxon>
    </lineage>
</organism>
<dbReference type="AlphaFoldDB" id="A0A2K9PPP0"/>
<dbReference type="OrthoDB" id="5694214at2"/>
<keyword evidence="4" id="KW-0472">Membrane</keyword>
<sequence length="520" mass="58761">MKNTIEIKIPIAKYITALLVLGVMLSACTDLEEVPLSTLSATEFNNTEDQVNATVRGVASLLGSGFTWTNLFVMDVITTDEGVIPTRAGGWNSNGERDLHEHQWSPTTENIRRRYAEYSNIIGRANVALESVDQTRFPSQYAEIRFFRALAYYKLLDYFRNVPIVTVSVQDPNNLAGNMPIEDQAQKVFDFVEQEWLEIQDDLLTKAEVGDDHYPRPIKSTASAFLVKLYLNAEVYIGVSHWNECIEQCNIVINSNDYSLTDDLQESFIPENQNSPEIIYAQPRTSLGEGIIFQQVQFQPELAWKFKLPVNGWGGFAVTNEHFAHYDDDDKRKTYILHGPQWVDDAQTEPLYKGASADGNGDPADGQFEILPLDQILDAPVERGYKSTKYVPDVNAVAQHSNNDVVVLRYADILLSKAEAILWGGTDPMGASPDDLVNSVRARSFDPDKPLSGVTLDDILNEREFEFSFEGHRRPDLIRHGKFISTATEFRINFDAHRIIFPIPEEQIDRNNNLQQNPGY</sequence>
<dbReference type="KEGG" id="fek:C1H87_07310"/>
<evidence type="ECO:0008006" key="10">
    <source>
        <dbReference type="Google" id="ProtNLM"/>
    </source>
</evidence>
<keyword evidence="3" id="KW-0732">Signal</keyword>
<evidence type="ECO:0000259" key="7">
    <source>
        <dbReference type="Pfam" id="PF14322"/>
    </source>
</evidence>
<dbReference type="PROSITE" id="PS51257">
    <property type="entry name" value="PROKAR_LIPOPROTEIN"/>
    <property type="match status" value="1"/>
</dbReference>
<dbReference type="InterPro" id="IPR012944">
    <property type="entry name" value="SusD_RagB_dom"/>
</dbReference>
<dbReference type="Pfam" id="PF07980">
    <property type="entry name" value="SusD_RagB"/>
    <property type="match status" value="1"/>
</dbReference>
<evidence type="ECO:0000256" key="2">
    <source>
        <dbReference type="ARBA" id="ARBA00006275"/>
    </source>
</evidence>
<reference evidence="8 9" key="1">
    <citation type="submission" date="2018-01" db="EMBL/GenBank/DDBJ databases">
        <title>Complete genome sequence of Flavivirga eckloniae ECD14 isolated from seaweed Ecklonia cava.</title>
        <authorList>
            <person name="Lee J.H."/>
            <person name="Baik K.S."/>
            <person name="Seong C.N."/>
        </authorList>
    </citation>
    <scope>NUCLEOTIDE SEQUENCE [LARGE SCALE GENOMIC DNA]</scope>
    <source>
        <strain evidence="8 9">ECD14</strain>
    </source>
</reference>
<keyword evidence="9" id="KW-1185">Reference proteome</keyword>